<dbReference type="SUPFAM" id="SSF55729">
    <property type="entry name" value="Acyl-CoA N-acyltransferases (Nat)"/>
    <property type="match status" value="1"/>
</dbReference>
<gene>
    <name evidence="4" type="ORF">F5544_14850</name>
</gene>
<dbReference type="PANTHER" id="PTHR43072:SF23">
    <property type="entry name" value="UPF0039 PROTEIN C11D3.02C"/>
    <property type="match status" value="1"/>
</dbReference>
<evidence type="ECO:0000259" key="3">
    <source>
        <dbReference type="PROSITE" id="PS51186"/>
    </source>
</evidence>
<name>A0A6G9YCG5_9NOCA</name>
<dbReference type="Gene3D" id="3.40.630.30">
    <property type="match status" value="1"/>
</dbReference>
<feature type="domain" description="N-acetyltransferase" evidence="3">
    <location>
        <begin position="1"/>
        <end position="164"/>
    </location>
</feature>
<organism evidence="4 5">
    <name type="scientific">Nocardia arthritidis</name>
    <dbReference type="NCBI Taxonomy" id="228602"/>
    <lineage>
        <taxon>Bacteria</taxon>
        <taxon>Bacillati</taxon>
        <taxon>Actinomycetota</taxon>
        <taxon>Actinomycetes</taxon>
        <taxon>Mycobacteriales</taxon>
        <taxon>Nocardiaceae</taxon>
        <taxon>Nocardia</taxon>
    </lineage>
</organism>
<accession>A0A6G9YCG5</accession>
<dbReference type="PROSITE" id="PS51186">
    <property type="entry name" value="GNAT"/>
    <property type="match status" value="1"/>
</dbReference>
<keyword evidence="2" id="KW-0012">Acyltransferase</keyword>
<evidence type="ECO:0000256" key="1">
    <source>
        <dbReference type="ARBA" id="ARBA00022679"/>
    </source>
</evidence>
<keyword evidence="5" id="KW-1185">Reference proteome</keyword>
<dbReference type="AlphaFoldDB" id="A0A6G9YCG5"/>
<keyword evidence="1 4" id="KW-0808">Transferase</keyword>
<proteinExistence type="predicted"/>
<dbReference type="Pfam" id="PF00583">
    <property type="entry name" value="Acetyltransf_1"/>
    <property type="match status" value="1"/>
</dbReference>
<dbReference type="EMBL" id="CP046172">
    <property type="protein sequence ID" value="QIS10854.1"/>
    <property type="molecule type" value="Genomic_DNA"/>
</dbReference>
<evidence type="ECO:0000256" key="2">
    <source>
        <dbReference type="ARBA" id="ARBA00023315"/>
    </source>
</evidence>
<dbReference type="InterPro" id="IPR000182">
    <property type="entry name" value="GNAT_dom"/>
</dbReference>
<evidence type="ECO:0000313" key="5">
    <source>
        <dbReference type="Proteomes" id="UP000503540"/>
    </source>
</evidence>
<reference evidence="4 5" key="1">
    <citation type="journal article" date="2019" name="ACS Chem. Biol.">
        <title>Identification and Mobilization of a Cryptic Antibiotic Biosynthesis Gene Locus from a Human-Pathogenic Nocardia Isolate.</title>
        <authorList>
            <person name="Herisse M."/>
            <person name="Ishida K."/>
            <person name="Porter J.L."/>
            <person name="Howden B."/>
            <person name="Hertweck C."/>
            <person name="Stinear T.P."/>
            <person name="Pidot S.J."/>
        </authorList>
    </citation>
    <scope>NUCLEOTIDE SEQUENCE [LARGE SCALE GENOMIC DNA]</scope>
    <source>
        <strain evidence="4 5">AUSMDU00012717</strain>
    </source>
</reference>
<dbReference type="RefSeq" id="WP_167473765.1">
    <property type="nucleotide sequence ID" value="NZ_CP046172.1"/>
</dbReference>
<dbReference type="Proteomes" id="UP000503540">
    <property type="component" value="Chromosome"/>
</dbReference>
<protein>
    <submittedName>
        <fullName evidence="4">GNAT family N-acetyltransferase</fullName>
    </submittedName>
</protein>
<dbReference type="PANTHER" id="PTHR43072">
    <property type="entry name" value="N-ACETYLTRANSFERASE"/>
    <property type="match status" value="1"/>
</dbReference>
<evidence type="ECO:0000313" key="4">
    <source>
        <dbReference type="EMBL" id="QIS10854.1"/>
    </source>
</evidence>
<dbReference type="KEGG" id="nah:F5544_14850"/>
<sequence length="168" mass="18641">MKVRDATTADLPAILAIHNANIATSAAIWDIEQVGIADREAWFANRTAAGQPVLVTEIDGELAGYASYGPWRPKVGYRYTVENSVYVDERFQRRGVATLLLTELLDRARRAGDVHAVIAGIESTNSASIALHERFGFVTVGRFPEVGRKFDRWLDLTLMQLTIPVDVR</sequence>
<dbReference type="InterPro" id="IPR016181">
    <property type="entry name" value="Acyl_CoA_acyltransferase"/>
</dbReference>
<dbReference type="CDD" id="cd04301">
    <property type="entry name" value="NAT_SF"/>
    <property type="match status" value="1"/>
</dbReference>
<dbReference type="GO" id="GO:0016747">
    <property type="term" value="F:acyltransferase activity, transferring groups other than amino-acyl groups"/>
    <property type="evidence" value="ECO:0007669"/>
    <property type="project" value="InterPro"/>
</dbReference>